<feature type="compositionally biased region" description="Basic and acidic residues" evidence="1">
    <location>
        <begin position="23"/>
        <end position="36"/>
    </location>
</feature>
<organism evidence="2">
    <name type="scientific">Aspergillus flavus</name>
    <dbReference type="NCBI Taxonomy" id="5059"/>
    <lineage>
        <taxon>Eukaryota</taxon>
        <taxon>Fungi</taxon>
        <taxon>Dikarya</taxon>
        <taxon>Ascomycota</taxon>
        <taxon>Pezizomycotina</taxon>
        <taxon>Eurotiomycetes</taxon>
        <taxon>Eurotiomycetidae</taxon>
        <taxon>Eurotiales</taxon>
        <taxon>Aspergillaceae</taxon>
        <taxon>Aspergillus</taxon>
        <taxon>Aspergillus subgen. Circumdati</taxon>
    </lineage>
</organism>
<reference evidence="2" key="1">
    <citation type="submission" date="2019-04" db="EMBL/GenBank/DDBJ databases">
        <title>Friends and foes A comparative genomics study of 23 Aspergillus species from section Flavi.</title>
        <authorList>
            <consortium name="DOE Joint Genome Institute"/>
            <person name="Kjaerbolling I."/>
            <person name="Vesth T."/>
            <person name="Frisvad J.C."/>
            <person name="Nybo J.L."/>
            <person name="Theobald S."/>
            <person name="Kildgaard S."/>
            <person name="Isbrandt T."/>
            <person name="Kuo A."/>
            <person name="Sato A."/>
            <person name="Lyhne E.K."/>
            <person name="Kogle M.E."/>
            <person name="Wiebenga A."/>
            <person name="Kun R.S."/>
            <person name="Lubbers R.J."/>
            <person name="Makela M.R."/>
            <person name="Barry K."/>
            <person name="Chovatia M."/>
            <person name="Clum A."/>
            <person name="Daum C."/>
            <person name="Haridas S."/>
            <person name="He G."/>
            <person name="LaButti K."/>
            <person name="Lipzen A."/>
            <person name="Mondo S."/>
            <person name="Riley R."/>
            <person name="Salamov A."/>
            <person name="Simmons B.A."/>
            <person name="Magnuson J.K."/>
            <person name="Henrissat B."/>
            <person name="Mortensen U.H."/>
            <person name="Larsen T.O."/>
            <person name="Devries R.P."/>
            <person name="Grigoriev I.V."/>
            <person name="Machida M."/>
            <person name="Baker S.E."/>
            <person name="Andersen M.R."/>
        </authorList>
    </citation>
    <scope>NUCLEOTIDE SEQUENCE [LARGE SCALE GENOMIC DNA]</scope>
    <source>
        <strain evidence="2">CBS 121.62</strain>
    </source>
</reference>
<dbReference type="EMBL" id="ML734765">
    <property type="protein sequence ID" value="KAB8240216.1"/>
    <property type="molecule type" value="Genomic_DNA"/>
</dbReference>
<sequence length="115" mass="13286">MYIHIRRILLVQKFFPFHSQMARSDRHPPSHTDTQTHRHTHTHTHSLTHSLSLTLSLSLFLSVYVCRIIQRILELLPPSSATPRPDLDQNVIFILSPRIHQASRAHVAQSNITCI</sequence>
<dbReference type="AlphaFoldDB" id="A0A5N6GCU0"/>
<accession>A0A5N6GCU0</accession>
<evidence type="ECO:0000313" key="2">
    <source>
        <dbReference type="EMBL" id="KAB8240216.1"/>
    </source>
</evidence>
<evidence type="ECO:0000256" key="1">
    <source>
        <dbReference type="SAM" id="MobiDB-lite"/>
    </source>
</evidence>
<feature type="region of interest" description="Disordered" evidence="1">
    <location>
        <begin position="21"/>
        <end position="43"/>
    </location>
</feature>
<dbReference type="Proteomes" id="UP000325434">
    <property type="component" value="Unassembled WGS sequence"/>
</dbReference>
<proteinExistence type="predicted"/>
<protein>
    <submittedName>
        <fullName evidence="2">Uncharacterized protein</fullName>
    </submittedName>
</protein>
<name>A0A5N6GCU0_ASPFL</name>
<gene>
    <name evidence="2" type="ORF">BDV35DRAFT_138868</name>
</gene>